<sequence>MAQGMHSGSSTPPIASRRSPPSRSDSDPSIAQAQSSVGRAPGHRSRNGCYTCRRRKVKCDERTPVCIKCEYSDRKAGIDCEWPPDDPLIRRKNRPRKMKLGLADAEEEGIIGAHAAAVATAGASVRPTLDERARRKMRVPLDALKAFAATLPPLKSIKGYDKTLAESLMPSKLRANMMMDSAFLAPYFPGVDERLIFRHYISRTVHLSIAFDDSTSTWNPWLNLIAPLAFTHLPGSSAAADALRTALLTIGSVHLHYIADPNDHAGAGRIMSLARPKVLRLVRDALEGPNGEAKEVDKLEVELILAALLGCIIASSLASDDGWHPLLSAVISFVTQMGGTQSLLQDAPRDHLSTSRFVLEQLAIRDVFGCMTTELAPTILRDAFTPWFFEAESWSRTDQEWESVERMFGISRGMVDLIARAGRRMTEGDDSHLETQSDMRTSNTDMEINPAARAELEEEAEGLMAELKVWDEACNFTPYHPRTQYGNIAHRHAMTIRLLRDVFNVPPTDRRVYRAAQAILELAVEMVANVAGRYRCIPAAQGRRGQGSCSRLAGEPWAAQRVVVAYWEFHDDDKHPPGAWEIANAGQRPFFD</sequence>
<dbReference type="Gene3D" id="4.10.240.10">
    <property type="entry name" value="Zn(2)-C6 fungal-type DNA-binding domain"/>
    <property type="match status" value="1"/>
</dbReference>
<evidence type="ECO:0000313" key="5">
    <source>
        <dbReference type="EMBL" id="RSH82375.1"/>
    </source>
</evidence>
<evidence type="ECO:0000256" key="1">
    <source>
        <dbReference type="ARBA" id="ARBA00004123"/>
    </source>
</evidence>
<dbReference type="AlphaFoldDB" id="A0A427XUF9"/>
<evidence type="ECO:0000313" key="6">
    <source>
        <dbReference type="Proteomes" id="UP000279236"/>
    </source>
</evidence>
<dbReference type="OrthoDB" id="5419315at2759"/>
<evidence type="ECO:0000256" key="2">
    <source>
        <dbReference type="ARBA" id="ARBA00023242"/>
    </source>
</evidence>
<evidence type="ECO:0000256" key="3">
    <source>
        <dbReference type="SAM" id="MobiDB-lite"/>
    </source>
</evidence>
<protein>
    <recommendedName>
        <fullName evidence="4">Zn(2)-C6 fungal-type domain-containing protein</fullName>
    </recommendedName>
</protein>
<keyword evidence="2" id="KW-0539">Nucleus</keyword>
<dbReference type="GO" id="GO:0008270">
    <property type="term" value="F:zinc ion binding"/>
    <property type="evidence" value="ECO:0007669"/>
    <property type="project" value="InterPro"/>
</dbReference>
<feature type="region of interest" description="Disordered" evidence="3">
    <location>
        <begin position="1"/>
        <end position="47"/>
    </location>
</feature>
<reference evidence="5 6" key="1">
    <citation type="submission" date="2018-11" db="EMBL/GenBank/DDBJ databases">
        <title>Genome sequence of Apiotrichum porosum DSM 27194.</title>
        <authorList>
            <person name="Aliyu H."/>
            <person name="Gorte O."/>
            <person name="Ochsenreither K."/>
        </authorList>
    </citation>
    <scope>NUCLEOTIDE SEQUENCE [LARGE SCALE GENOMIC DNA]</scope>
    <source>
        <strain evidence="5 6">DSM 27194</strain>
    </source>
</reference>
<keyword evidence="6" id="KW-1185">Reference proteome</keyword>
<dbReference type="GO" id="GO:0000981">
    <property type="term" value="F:DNA-binding transcription factor activity, RNA polymerase II-specific"/>
    <property type="evidence" value="ECO:0007669"/>
    <property type="project" value="InterPro"/>
</dbReference>
<feature type="domain" description="Zn(2)-C6 fungal-type" evidence="4">
    <location>
        <begin position="48"/>
        <end position="82"/>
    </location>
</feature>
<dbReference type="Pfam" id="PF00172">
    <property type="entry name" value="Zn_clus"/>
    <property type="match status" value="1"/>
</dbReference>
<dbReference type="SUPFAM" id="SSF57701">
    <property type="entry name" value="Zn2/Cys6 DNA-binding domain"/>
    <property type="match status" value="1"/>
</dbReference>
<dbReference type="PANTHER" id="PTHR37534:SF20">
    <property type="entry name" value="PRO1A C6 ZINK-FINGER PROTEIN"/>
    <property type="match status" value="1"/>
</dbReference>
<comment type="subcellular location">
    <subcellularLocation>
        <location evidence="1">Nucleus</location>
    </subcellularLocation>
</comment>
<dbReference type="InterPro" id="IPR001138">
    <property type="entry name" value="Zn2Cys6_DnaBD"/>
</dbReference>
<proteinExistence type="predicted"/>
<dbReference type="Proteomes" id="UP000279236">
    <property type="component" value="Unassembled WGS sequence"/>
</dbReference>
<dbReference type="CDD" id="cd00067">
    <property type="entry name" value="GAL4"/>
    <property type="match status" value="1"/>
</dbReference>
<dbReference type="InterPro" id="IPR036864">
    <property type="entry name" value="Zn2-C6_fun-type_DNA-bd_sf"/>
</dbReference>
<name>A0A427XUF9_9TREE</name>
<dbReference type="PROSITE" id="PS50048">
    <property type="entry name" value="ZN2_CY6_FUNGAL_2"/>
    <property type="match status" value="1"/>
</dbReference>
<dbReference type="PANTHER" id="PTHR37534">
    <property type="entry name" value="TRANSCRIPTIONAL ACTIVATOR PROTEIN UGA3"/>
    <property type="match status" value="1"/>
</dbReference>
<comment type="caution">
    <text evidence="5">The sequence shown here is derived from an EMBL/GenBank/DDBJ whole genome shotgun (WGS) entry which is preliminary data.</text>
</comment>
<feature type="compositionally biased region" description="Low complexity" evidence="3">
    <location>
        <begin position="9"/>
        <end position="31"/>
    </location>
</feature>
<accession>A0A427XUF9</accession>
<dbReference type="EMBL" id="RSCE01000005">
    <property type="protein sequence ID" value="RSH82375.1"/>
    <property type="molecule type" value="Genomic_DNA"/>
</dbReference>
<gene>
    <name evidence="5" type="ORF">EHS24_007342</name>
</gene>
<dbReference type="InterPro" id="IPR021858">
    <property type="entry name" value="Fun_TF"/>
</dbReference>
<evidence type="ECO:0000259" key="4">
    <source>
        <dbReference type="PROSITE" id="PS50048"/>
    </source>
</evidence>
<dbReference type="GO" id="GO:0005634">
    <property type="term" value="C:nucleus"/>
    <property type="evidence" value="ECO:0007669"/>
    <property type="project" value="UniProtKB-SubCell"/>
</dbReference>
<dbReference type="SMART" id="SM00066">
    <property type="entry name" value="GAL4"/>
    <property type="match status" value="1"/>
</dbReference>
<dbReference type="STRING" id="105984.A0A427XUF9"/>
<dbReference type="Pfam" id="PF11951">
    <property type="entry name" value="Fungal_trans_2"/>
    <property type="match status" value="1"/>
</dbReference>
<organism evidence="5 6">
    <name type="scientific">Apiotrichum porosum</name>
    <dbReference type="NCBI Taxonomy" id="105984"/>
    <lineage>
        <taxon>Eukaryota</taxon>
        <taxon>Fungi</taxon>
        <taxon>Dikarya</taxon>
        <taxon>Basidiomycota</taxon>
        <taxon>Agaricomycotina</taxon>
        <taxon>Tremellomycetes</taxon>
        <taxon>Trichosporonales</taxon>
        <taxon>Trichosporonaceae</taxon>
        <taxon>Apiotrichum</taxon>
    </lineage>
</organism>
<dbReference type="RefSeq" id="XP_028476607.1">
    <property type="nucleotide sequence ID" value="XM_028622714.1"/>
</dbReference>
<dbReference type="GeneID" id="39591885"/>